<comment type="subcellular location">
    <subcellularLocation>
        <location evidence="2">Membrane</location>
        <topology evidence="2">Lipid-anchor</topology>
        <topology evidence="2">GPI-anchor</topology>
    </subcellularLocation>
    <subcellularLocation>
        <location evidence="1">Membrane</location>
        <topology evidence="1">Multi-pass membrane protein</topology>
    </subcellularLocation>
    <subcellularLocation>
        <location evidence="3">Secreted</location>
    </subcellularLocation>
</comment>
<dbReference type="Pfam" id="PF05730">
    <property type="entry name" value="CFEM"/>
    <property type="match status" value="1"/>
</dbReference>
<feature type="transmembrane region" description="Helical" evidence="15">
    <location>
        <begin position="103"/>
        <end position="123"/>
    </location>
</feature>
<keyword evidence="10 15" id="KW-0472">Membrane</keyword>
<keyword evidence="20" id="KW-1185">Reference proteome</keyword>
<feature type="compositionally biased region" description="Basic and acidic residues" evidence="14">
    <location>
        <begin position="425"/>
        <end position="441"/>
    </location>
</feature>
<keyword evidence="7 15" id="KW-0812">Transmembrane</keyword>
<evidence type="ECO:0000256" key="13">
    <source>
        <dbReference type="ARBA" id="ARBA00038359"/>
    </source>
</evidence>
<feature type="transmembrane region" description="Helical" evidence="15">
    <location>
        <begin position="296"/>
        <end position="317"/>
    </location>
</feature>
<dbReference type="InterPro" id="IPR049326">
    <property type="entry name" value="Rhodopsin_dom_fungi"/>
</dbReference>
<name>A0AAD9AUQ8_9PEZI</name>
<dbReference type="PANTHER" id="PTHR33048:SF47">
    <property type="entry name" value="INTEGRAL MEMBRANE PROTEIN-RELATED"/>
    <property type="match status" value="1"/>
</dbReference>
<evidence type="ECO:0000256" key="5">
    <source>
        <dbReference type="ARBA" id="ARBA00022525"/>
    </source>
</evidence>
<feature type="transmembrane region" description="Helical" evidence="15">
    <location>
        <begin position="135"/>
        <end position="156"/>
    </location>
</feature>
<feature type="domain" description="Rhodopsin" evidence="18">
    <location>
        <begin position="119"/>
        <end position="360"/>
    </location>
</feature>
<feature type="transmembrane region" description="Helical" evidence="15">
    <location>
        <begin position="261"/>
        <end position="284"/>
    </location>
</feature>
<evidence type="ECO:0000256" key="2">
    <source>
        <dbReference type="ARBA" id="ARBA00004589"/>
    </source>
</evidence>
<feature type="domain" description="CFEM" evidence="17">
    <location>
        <begin position="32"/>
        <end position="78"/>
    </location>
</feature>
<evidence type="ECO:0000256" key="3">
    <source>
        <dbReference type="ARBA" id="ARBA00004613"/>
    </source>
</evidence>
<feature type="transmembrane region" description="Helical" evidence="15">
    <location>
        <begin position="337"/>
        <end position="359"/>
    </location>
</feature>
<evidence type="ECO:0000256" key="12">
    <source>
        <dbReference type="ARBA" id="ARBA00023288"/>
    </source>
</evidence>
<evidence type="ECO:0000256" key="8">
    <source>
        <dbReference type="ARBA" id="ARBA00022729"/>
    </source>
</evidence>
<evidence type="ECO:0000256" key="16">
    <source>
        <dbReference type="SAM" id="SignalP"/>
    </source>
</evidence>
<dbReference type="InterPro" id="IPR052337">
    <property type="entry name" value="SAT4-like"/>
</dbReference>
<dbReference type="GO" id="GO:0005576">
    <property type="term" value="C:extracellular region"/>
    <property type="evidence" value="ECO:0007669"/>
    <property type="project" value="UniProtKB-SubCell"/>
</dbReference>
<keyword evidence="11" id="KW-1015">Disulfide bond</keyword>
<dbReference type="InterPro" id="IPR008427">
    <property type="entry name" value="Extracellular_membr_CFEM_dom"/>
</dbReference>
<evidence type="ECO:0000256" key="11">
    <source>
        <dbReference type="ARBA" id="ARBA00023157"/>
    </source>
</evidence>
<evidence type="ECO:0000256" key="14">
    <source>
        <dbReference type="SAM" id="MobiDB-lite"/>
    </source>
</evidence>
<comment type="similarity">
    <text evidence="4">Belongs to the RBT5 family.</text>
</comment>
<reference evidence="19" key="1">
    <citation type="submission" date="2023-01" db="EMBL/GenBank/DDBJ databases">
        <title>Colletotrichum chrysophilum M932 genome sequence.</title>
        <authorList>
            <person name="Baroncelli R."/>
        </authorList>
    </citation>
    <scope>NUCLEOTIDE SEQUENCE</scope>
    <source>
        <strain evidence="19">M932</strain>
    </source>
</reference>
<dbReference type="Pfam" id="PF20684">
    <property type="entry name" value="Fung_rhodopsin"/>
    <property type="match status" value="1"/>
</dbReference>
<feature type="signal peptide" evidence="16">
    <location>
        <begin position="1"/>
        <end position="22"/>
    </location>
</feature>
<feature type="transmembrane region" description="Helical" evidence="15">
    <location>
        <begin position="183"/>
        <end position="202"/>
    </location>
</feature>
<keyword evidence="12" id="KW-0449">Lipoprotein</keyword>
<feature type="compositionally biased region" description="Low complexity" evidence="14">
    <location>
        <begin position="467"/>
        <end position="487"/>
    </location>
</feature>
<feature type="transmembrane region" description="Helical" evidence="15">
    <location>
        <begin position="214"/>
        <end position="234"/>
    </location>
</feature>
<feature type="compositionally biased region" description="Basic and acidic residues" evidence="14">
    <location>
        <begin position="503"/>
        <end position="513"/>
    </location>
</feature>
<evidence type="ECO:0000256" key="6">
    <source>
        <dbReference type="ARBA" id="ARBA00022622"/>
    </source>
</evidence>
<organism evidence="19 20">
    <name type="scientific">Colletotrichum chrysophilum</name>
    <dbReference type="NCBI Taxonomy" id="1836956"/>
    <lineage>
        <taxon>Eukaryota</taxon>
        <taxon>Fungi</taxon>
        <taxon>Dikarya</taxon>
        <taxon>Ascomycota</taxon>
        <taxon>Pezizomycotina</taxon>
        <taxon>Sordariomycetes</taxon>
        <taxon>Hypocreomycetidae</taxon>
        <taxon>Glomerellales</taxon>
        <taxon>Glomerellaceae</taxon>
        <taxon>Colletotrichum</taxon>
        <taxon>Colletotrichum gloeosporioides species complex</taxon>
    </lineage>
</organism>
<keyword evidence="8 16" id="KW-0732">Signal</keyword>
<evidence type="ECO:0000256" key="4">
    <source>
        <dbReference type="ARBA" id="ARBA00010031"/>
    </source>
</evidence>
<evidence type="ECO:0000256" key="10">
    <source>
        <dbReference type="ARBA" id="ARBA00023136"/>
    </source>
</evidence>
<keyword evidence="5" id="KW-0964">Secreted</keyword>
<sequence>MRPVTSLTASLVLAIFLAGCRGEVDLSARDSRMPDCAVACWSRAIPSVCGSWDNAQCICQDADFDLAVTQCMAKSCPRLSTFESLREWDTMCDKPRRDRKGDVWPFLPIHLFTMLCVAARLYSKSWVIRRFGSDDWVITITYILYIGWFATGHHMFQKAFGTDIWWADADTLTWALKIFYIDAPIYLLLLGLTKISILCFYLRLFPYERFCRLCYAMLAIVITSTTLWVILAIVQCRPISYNWEGWKGDFKEPVKCLNLNILSWTTSAVSIALDTIILVMPMPLVVKVKSTPRRKIAIISMFSLGVVIVIASCLRLRFNILYGDSVNITWDYVDLMIWTGVEVATSITVTSLPSIRLMMHRLFPGLFGRIFAFGGHVEQDREHCLEIRNTQSRDVEHLGAKGIMRRFRRAQTETEPPPTIGGGPPKDRRASKAQRDSERLAKPMPSEASRVLASIMGSLSGSSNRPSISISESSTESITVTTEITITSEDKQCHYTTPAAWESDSRSKASDGS</sequence>
<evidence type="ECO:0000259" key="17">
    <source>
        <dbReference type="Pfam" id="PF05730"/>
    </source>
</evidence>
<accession>A0AAD9AUQ8</accession>
<dbReference type="AlphaFoldDB" id="A0AAD9AUQ8"/>
<protein>
    <submittedName>
        <fullName evidence="19">CFEM domain-containing protein</fullName>
    </submittedName>
</protein>
<dbReference type="PROSITE" id="PS51257">
    <property type="entry name" value="PROKAR_LIPOPROTEIN"/>
    <property type="match status" value="1"/>
</dbReference>
<dbReference type="EMBL" id="JAQOWY010000051">
    <property type="protein sequence ID" value="KAK1853642.1"/>
    <property type="molecule type" value="Genomic_DNA"/>
</dbReference>
<evidence type="ECO:0000256" key="9">
    <source>
        <dbReference type="ARBA" id="ARBA00022989"/>
    </source>
</evidence>
<evidence type="ECO:0000259" key="18">
    <source>
        <dbReference type="Pfam" id="PF20684"/>
    </source>
</evidence>
<keyword evidence="6" id="KW-0336">GPI-anchor</keyword>
<comment type="caution">
    <text evidence="19">The sequence shown here is derived from an EMBL/GenBank/DDBJ whole genome shotgun (WGS) entry which is preliminary data.</text>
</comment>
<evidence type="ECO:0000256" key="15">
    <source>
        <dbReference type="SAM" id="Phobius"/>
    </source>
</evidence>
<dbReference type="GO" id="GO:0098552">
    <property type="term" value="C:side of membrane"/>
    <property type="evidence" value="ECO:0007669"/>
    <property type="project" value="UniProtKB-KW"/>
</dbReference>
<dbReference type="PANTHER" id="PTHR33048">
    <property type="entry name" value="PTH11-LIKE INTEGRAL MEMBRANE PROTEIN (AFU_ORTHOLOGUE AFUA_5G11245)"/>
    <property type="match status" value="1"/>
</dbReference>
<evidence type="ECO:0000256" key="1">
    <source>
        <dbReference type="ARBA" id="ARBA00004141"/>
    </source>
</evidence>
<feature type="region of interest" description="Disordered" evidence="14">
    <location>
        <begin position="406"/>
        <end position="513"/>
    </location>
</feature>
<feature type="compositionally biased region" description="Polar residues" evidence="14">
    <location>
        <begin position="457"/>
        <end position="466"/>
    </location>
</feature>
<evidence type="ECO:0000313" key="20">
    <source>
        <dbReference type="Proteomes" id="UP001243330"/>
    </source>
</evidence>
<gene>
    <name evidence="19" type="ORF">CCHR01_03743</name>
</gene>
<dbReference type="Proteomes" id="UP001243330">
    <property type="component" value="Unassembled WGS sequence"/>
</dbReference>
<evidence type="ECO:0000313" key="19">
    <source>
        <dbReference type="EMBL" id="KAK1853642.1"/>
    </source>
</evidence>
<comment type="similarity">
    <text evidence="13">Belongs to the SAT4 family.</text>
</comment>
<feature type="chain" id="PRO_5042258272" evidence="16">
    <location>
        <begin position="23"/>
        <end position="513"/>
    </location>
</feature>
<keyword evidence="6" id="KW-0325">Glycoprotein</keyword>
<keyword evidence="9 15" id="KW-1133">Transmembrane helix</keyword>
<proteinExistence type="inferred from homology"/>
<evidence type="ECO:0000256" key="7">
    <source>
        <dbReference type="ARBA" id="ARBA00022692"/>
    </source>
</evidence>